<reference evidence="4 5" key="1">
    <citation type="submission" date="2019-02" db="EMBL/GenBank/DDBJ databases">
        <title>Genome sequencing of the rare red list fungi Hericium alpestre (H. flagellum).</title>
        <authorList>
            <person name="Buettner E."/>
            <person name="Kellner H."/>
        </authorList>
    </citation>
    <scope>NUCLEOTIDE SEQUENCE [LARGE SCALE GENOMIC DNA]</scope>
    <source>
        <strain evidence="4 5">DSM 108284</strain>
    </source>
</reference>
<organism evidence="4 5">
    <name type="scientific">Hericium alpestre</name>
    <dbReference type="NCBI Taxonomy" id="135208"/>
    <lineage>
        <taxon>Eukaryota</taxon>
        <taxon>Fungi</taxon>
        <taxon>Dikarya</taxon>
        <taxon>Basidiomycota</taxon>
        <taxon>Agaricomycotina</taxon>
        <taxon>Agaricomycetes</taxon>
        <taxon>Russulales</taxon>
        <taxon>Hericiaceae</taxon>
        <taxon>Hericium</taxon>
    </lineage>
</organism>
<feature type="compositionally biased region" description="Basic and acidic residues" evidence="1">
    <location>
        <begin position="1079"/>
        <end position="1092"/>
    </location>
</feature>
<feature type="domain" description="CxC2-like cysteine cluster KDZ transposase-associated" evidence="3">
    <location>
        <begin position="228"/>
        <end position="333"/>
    </location>
</feature>
<dbReference type="InterPro" id="IPR041457">
    <property type="entry name" value="CxC2_KDZ-assoc"/>
</dbReference>
<keyword evidence="5" id="KW-1185">Reference proteome</keyword>
<evidence type="ECO:0000313" key="5">
    <source>
        <dbReference type="Proteomes" id="UP000298061"/>
    </source>
</evidence>
<feature type="region of interest" description="Disordered" evidence="1">
    <location>
        <begin position="1060"/>
        <end position="1097"/>
    </location>
</feature>
<dbReference type="InterPro" id="IPR038279">
    <property type="entry name" value="Ndc10_dom2_sf"/>
</dbReference>
<dbReference type="STRING" id="135208.A0A4Z0A0F4"/>
<comment type="caution">
    <text evidence="4">The sequence shown here is derived from an EMBL/GenBank/DDBJ whole genome shotgun (WGS) entry which is preliminary data.</text>
</comment>
<proteinExistence type="predicted"/>
<feature type="compositionally biased region" description="Low complexity" evidence="1">
    <location>
        <begin position="805"/>
        <end position="814"/>
    </location>
</feature>
<dbReference type="PANTHER" id="PTHR33096:SF1">
    <property type="entry name" value="CXC1-LIKE CYSTEINE CLUSTER ASSOCIATED WITH KDZ TRANSPOSASES DOMAIN-CONTAINING PROTEIN"/>
    <property type="match status" value="1"/>
</dbReference>
<gene>
    <name evidence="4" type="ORF">EWM64_g4743</name>
</gene>
<dbReference type="Pfam" id="PF18758">
    <property type="entry name" value="KDZ"/>
    <property type="match status" value="1"/>
</dbReference>
<feature type="region of interest" description="Disordered" evidence="1">
    <location>
        <begin position="782"/>
        <end position="818"/>
    </location>
</feature>
<dbReference type="CDD" id="cd19757">
    <property type="entry name" value="Bbox1"/>
    <property type="match status" value="1"/>
</dbReference>
<dbReference type="PANTHER" id="PTHR33096">
    <property type="entry name" value="CXC2 DOMAIN-CONTAINING PROTEIN"/>
    <property type="match status" value="1"/>
</dbReference>
<name>A0A4Z0A0F4_9AGAM</name>
<evidence type="ECO:0000259" key="2">
    <source>
        <dbReference type="Pfam" id="PF16787"/>
    </source>
</evidence>
<accession>A0A4Z0A0F4</accession>
<dbReference type="Pfam" id="PF18803">
    <property type="entry name" value="CxC2"/>
    <property type="match status" value="1"/>
</dbReference>
<evidence type="ECO:0000259" key="3">
    <source>
        <dbReference type="Pfam" id="PF18803"/>
    </source>
</evidence>
<dbReference type="InterPro" id="IPR031872">
    <property type="entry name" value="NDC10_II"/>
</dbReference>
<evidence type="ECO:0008006" key="6">
    <source>
        <dbReference type="Google" id="ProtNLM"/>
    </source>
</evidence>
<dbReference type="Pfam" id="PF16787">
    <property type="entry name" value="NDC10_II"/>
    <property type="match status" value="1"/>
</dbReference>
<evidence type="ECO:0000256" key="1">
    <source>
        <dbReference type="SAM" id="MobiDB-lite"/>
    </source>
</evidence>
<feature type="domain" description="Ndc10" evidence="2">
    <location>
        <begin position="1314"/>
        <end position="1514"/>
    </location>
</feature>
<protein>
    <recommendedName>
        <fullName evidence="6">CxC2-like cysteine cluster KDZ transposase-associated domain-containing protein</fullName>
    </recommendedName>
</protein>
<dbReference type="GO" id="GO:0003677">
    <property type="term" value="F:DNA binding"/>
    <property type="evidence" value="ECO:0007669"/>
    <property type="project" value="InterPro"/>
</dbReference>
<dbReference type="OrthoDB" id="2649303at2759"/>
<sequence length="1545" mass="173216">MRVQHALMPTHPSPLVDFLFLPPCCPHASTSSLSPSFLLSMHLLDMPKGKTKKRPHELYDHEEQAIVSEVLTLDSRHRAHKRVDHIAPTPVLPTDPSEASPSVDLLEQEFFETPEVAQVPEPGLSGIQVVPAKHYKNSDVPLSTWRQYMTEYLDEVLRLDGRGDVGSEGASQMESACGLCGDMGQAFRCKDCHGGQLLCQPCLKCVHRALLLHVVEWWSDGRFQQVRLSDLGLRVQVGHPSSQPCPAREAGHKDFVVLHTNGIHLVNVDFCRCPDSTPSRTQLLRASWWPATPRAPQTCATMACLRQFHSLNLQGKMSAYDYYKSLELLTNGAGLLKLPDRLPMLMLMMRQWRFIKLLKRAGRGLDPSGIDGTKSGELIVQCPACPRPGVNLPSNWQDAPPETAFLYWLVLAMDANFRLKSRLHSSEERDPSLGSGFAYFVESRSYGEYVLQHTSEDEISTCMAFAALATANLKRSTGLAATGVGAVTCGRHQFWRPNSIGDLQKGERYINMDYIFLSTLAGAIVKTLVSSYDLVCQWEKKFWPRVSNFPSDMQQLLAQADVIFLVPEFHLQAHEESCHSKYSSRRTVGMGRSELEGPERNWAWLNGAATSTKEMGPGSRRDMLDDFCGFSNWRRVVGMGAFLLRKMLEAIPNAVDHRYTFDQMVARFCERRPEDLEAWEVMFAKWDADKKKSPSPFATPRTKKTLAQIKRELKDEEQAALGAAGEVEDDTSPSSFLLLGIEIEHAQRVLMSEIRATKSPTTLQLSDFDTRHCALRRKIRRFRRQQAHHMPGTQATGADEGGEGAAAAADQAQVEEAELKMPSDFEGAEERQAVCPPALGAVETRLHIAEAQDALEGLRRHLRMRTFFNAFKVKNIVGQCPNTRARQTQTRIDDRVKLYKLRYQHAHRALMHLTGGGAWTSNLCKLHDKDIRSLHEDLLDVVTLPEDGEETDPDLQEALRVEWAKSKVCAARWHEEVQHVEEEMRRVLETFATEALLWEDRSARRDAALDGEGNIDESGNPALKEGLHVYAAQQAAMYRDLAAQFSESWAAELDEIGMDPDAAEDETGSAPPVPATTPHEGEDTNEEAERAVRVPPPSRTLPLQLIASPSDVPPPALDAALVQEAHNVLEADSHCVHRDLAARSQTDTSTAAKYDAIVRNYSQWWCGYQADLLAQRRIQVALPAFPITATKVTFFLEHETTREKRKQGSKESIPGSSLGKSHIAGVISALEHRHFSDEYLYRDVPEAKRGLHLDKRIKDFEQFSCHNEPKRTHTVNALKASGTSSDAYMLAELQQCMFWCVSESKTSRELFHGVRDRAMLLVSAGTAFRGDSARMVQWSDLFISEVPLQEVRPDYLLPVLGVYSDNAKHNQQGRVDEFGMIRHRIVELCPIGAAALLFWAHFHVLECPPPDFVPDFTDKNFGQFGRRDWYSCHLFYGTKVNKAMSYDNHYDCIKQIHEVCMILLTKVTHTTCHFGAQNARNHGASMNGAKAMGGWSDSGSYRACYDCTFPLDALLASAMFNGRDPSSYFLARDTLAAPSHVHFPT</sequence>
<dbReference type="InterPro" id="IPR040521">
    <property type="entry name" value="KDZ"/>
</dbReference>
<evidence type="ECO:0000313" key="4">
    <source>
        <dbReference type="EMBL" id="TFY79269.1"/>
    </source>
</evidence>
<dbReference type="EMBL" id="SFCI01000530">
    <property type="protein sequence ID" value="TFY79269.1"/>
    <property type="molecule type" value="Genomic_DNA"/>
</dbReference>
<dbReference type="Proteomes" id="UP000298061">
    <property type="component" value="Unassembled WGS sequence"/>
</dbReference>
<dbReference type="Gene3D" id="1.10.443.20">
    <property type="entry name" value="Centromere DNA-binding protein complex CBF3 subunit, domain 2"/>
    <property type="match status" value="1"/>
</dbReference>